<reference evidence="2 3" key="1">
    <citation type="submission" date="2021-05" db="EMBL/GenBank/DDBJ databases">
        <title>The draft genome of Geobacter chapellei DSM 13688.</title>
        <authorList>
            <person name="Xu Z."/>
            <person name="Masuda Y."/>
            <person name="Itoh H."/>
            <person name="Senoo K."/>
        </authorList>
    </citation>
    <scope>NUCLEOTIDE SEQUENCE [LARGE SCALE GENOMIC DNA]</scope>
    <source>
        <strain evidence="2 3">DSM 13688</strain>
    </source>
</reference>
<feature type="region of interest" description="Disordered" evidence="1">
    <location>
        <begin position="106"/>
        <end position="131"/>
    </location>
</feature>
<protein>
    <submittedName>
        <fullName evidence="2">Type II secretion system protein PulP</fullName>
    </submittedName>
</protein>
<sequence length="211" mass="23667">MNRQRLLLFILLILFVLAIAWALFNRPQQKTVNTLKNAPGQQPGNTKPKLTAQTGIAPRYDGKKLRLDLLEHDQQTFAGYHRNLFKPIFVDEVKLMQRKAAAVKPVLPPPQAPKPPVQPPPPPVSVGPLPDTPQRELGRFTFLGFLKKDNQKTVFLAKDKDIILVKKGESFAGRYQALSVTDQALTILVKDTGEEIVIPLLENRPLNMAVR</sequence>
<dbReference type="Proteomes" id="UP000784128">
    <property type="component" value="Unassembled WGS sequence"/>
</dbReference>
<gene>
    <name evidence="2" type="ORF">KJB30_06565</name>
</gene>
<comment type="caution">
    <text evidence="2">The sequence shown here is derived from an EMBL/GenBank/DDBJ whole genome shotgun (WGS) entry which is preliminary data.</text>
</comment>
<dbReference type="RefSeq" id="WP_214297193.1">
    <property type="nucleotide sequence ID" value="NZ_JAHDYS010000005.1"/>
</dbReference>
<evidence type="ECO:0000313" key="3">
    <source>
        <dbReference type="Proteomes" id="UP000784128"/>
    </source>
</evidence>
<name>A0ABS5U6Z6_9BACT</name>
<proteinExistence type="predicted"/>
<evidence type="ECO:0000313" key="2">
    <source>
        <dbReference type="EMBL" id="MBT1071437.1"/>
    </source>
</evidence>
<keyword evidence="3" id="KW-1185">Reference proteome</keyword>
<dbReference type="EMBL" id="JAHDYS010000005">
    <property type="protein sequence ID" value="MBT1071437.1"/>
    <property type="molecule type" value="Genomic_DNA"/>
</dbReference>
<evidence type="ECO:0000256" key="1">
    <source>
        <dbReference type="SAM" id="MobiDB-lite"/>
    </source>
</evidence>
<feature type="compositionally biased region" description="Pro residues" evidence="1">
    <location>
        <begin position="106"/>
        <end position="125"/>
    </location>
</feature>
<organism evidence="2 3">
    <name type="scientific">Pelotalea chapellei</name>
    <dbReference type="NCBI Taxonomy" id="44671"/>
    <lineage>
        <taxon>Bacteria</taxon>
        <taxon>Pseudomonadati</taxon>
        <taxon>Thermodesulfobacteriota</taxon>
        <taxon>Desulfuromonadia</taxon>
        <taxon>Geobacterales</taxon>
        <taxon>Geobacteraceae</taxon>
        <taxon>Pelotalea</taxon>
    </lineage>
</organism>
<accession>A0ABS5U6Z6</accession>